<dbReference type="EMBL" id="LCWF01000133">
    <property type="protein sequence ID" value="KKY18041.1"/>
    <property type="molecule type" value="Genomic_DNA"/>
</dbReference>
<feature type="transmembrane region" description="Helical" evidence="1">
    <location>
        <begin position="155"/>
        <end position="177"/>
    </location>
</feature>
<sequence>MAGPNYGALGTTFKIARILQIISLITVIGMTANFVSEIVSDNDHPPSVLIGTLSVACVAVLYCVITSILYIDNILPFIINTALDGLILVGLVVVAVVVGKPLSYLNCQTIGKVTGDDSSALAFTSALDSSLDDENIDYEDFIGTSKATCLEMKSIWGLSIALCILFAFSAICSGCLWRQKKQGFADLEK</sequence>
<comment type="caution">
    <text evidence="2">The sequence shown here is derived from an EMBL/GenBank/DDBJ whole genome shotgun (WGS) entry which is preliminary data.</text>
</comment>
<reference evidence="2 3" key="2">
    <citation type="submission" date="2015-05" db="EMBL/GenBank/DDBJ databases">
        <authorList>
            <person name="Morales-Cruz A."/>
            <person name="Amrine K.C."/>
            <person name="Cantu D."/>
        </authorList>
    </citation>
    <scope>NUCLEOTIDE SEQUENCE [LARGE SCALE GENOMIC DNA]</scope>
    <source>
        <strain evidence="2">UCRPC4</strain>
    </source>
</reference>
<keyword evidence="1" id="KW-0812">Transmembrane</keyword>
<dbReference type="OrthoDB" id="5366688at2759"/>
<keyword evidence="3" id="KW-1185">Reference proteome</keyword>
<keyword evidence="1" id="KW-1133">Transmembrane helix</keyword>
<feature type="transmembrane region" description="Helical" evidence="1">
    <location>
        <begin position="18"/>
        <end position="36"/>
    </location>
</feature>
<evidence type="ECO:0000313" key="2">
    <source>
        <dbReference type="EMBL" id="KKY18041.1"/>
    </source>
</evidence>
<reference evidence="2 3" key="1">
    <citation type="submission" date="2015-05" db="EMBL/GenBank/DDBJ databases">
        <title>Distinctive expansion of gene families associated with plant cell wall degradation and secondary metabolism in the genomes of grapevine trunk pathogens.</title>
        <authorList>
            <person name="Lawrence D.P."/>
            <person name="Travadon R."/>
            <person name="Rolshausen P.E."/>
            <person name="Baumgartner K."/>
        </authorList>
    </citation>
    <scope>NUCLEOTIDE SEQUENCE [LARGE SCALE GENOMIC DNA]</scope>
    <source>
        <strain evidence="2">UCRPC4</strain>
    </source>
</reference>
<name>A0A0G2E6R9_PHACM</name>
<dbReference type="Proteomes" id="UP000053317">
    <property type="component" value="Unassembled WGS sequence"/>
</dbReference>
<feature type="transmembrane region" description="Helical" evidence="1">
    <location>
        <begin position="48"/>
        <end position="70"/>
    </location>
</feature>
<gene>
    <name evidence="2" type="ORF">UCRPC4_g05244</name>
</gene>
<evidence type="ECO:0000256" key="1">
    <source>
        <dbReference type="SAM" id="Phobius"/>
    </source>
</evidence>
<evidence type="ECO:0000313" key="3">
    <source>
        <dbReference type="Proteomes" id="UP000053317"/>
    </source>
</evidence>
<proteinExistence type="predicted"/>
<organism evidence="2 3">
    <name type="scientific">Phaeomoniella chlamydospora</name>
    <name type="common">Phaeoacremonium chlamydosporum</name>
    <dbReference type="NCBI Taxonomy" id="158046"/>
    <lineage>
        <taxon>Eukaryota</taxon>
        <taxon>Fungi</taxon>
        <taxon>Dikarya</taxon>
        <taxon>Ascomycota</taxon>
        <taxon>Pezizomycotina</taxon>
        <taxon>Eurotiomycetes</taxon>
        <taxon>Chaetothyriomycetidae</taxon>
        <taxon>Phaeomoniellales</taxon>
        <taxon>Phaeomoniellaceae</taxon>
        <taxon>Phaeomoniella</taxon>
    </lineage>
</organism>
<dbReference type="AlphaFoldDB" id="A0A0G2E6R9"/>
<protein>
    <submittedName>
        <fullName evidence="2">Uncharacterized protein</fullName>
    </submittedName>
</protein>
<keyword evidence="1" id="KW-0472">Membrane</keyword>
<feature type="transmembrane region" description="Helical" evidence="1">
    <location>
        <begin position="77"/>
        <end position="98"/>
    </location>
</feature>
<accession>A0A0G2E6R9</accession>